<dbReference type="Gene3D" id="1.25.40.10">
    <property type="entry name" value="Tetratricopeptide repeat domain"/>
    <property type="match status" value="1"/>
</dbReference>
<organism evidence="2 3">
    <name type="scientific">Caballeronia humi</name>
    <dbReference type="NCBI Taxonomy" id="326474"/>
    <lineage>
        <taxon>Bacteria</taxon>
        <taxon>Pseudomonadati</taxon>
        <taxon>Pseudomonadota</taxon>
        <taxon>Betaproteobacteria</taxon>
        <taxon>Burkholderiales</taxon>
        <taxon>Burkholderiaceae</taxon>
        <taxon>Caballeronia</taxon>
    </lineage>
</organism>
<comment type="caution">
    <text evidence="2">The sequence shown here is derived from an EMBL/GenBank/DDBJ whole genome shotgun (WGS) entry which is preliminary data.</text>
</comment>
<dbReference type="STRING" id="326474.AWB65_01668"/>
<accession>A0A158G869</accession>
<gene>
    <name evidence="2" type="ORF">AWB65_01668</name>
</gene>
<dbReference type="EMBL" id="FCNW02000005">
    <property type="protein sequence ID" value="SAL28232.1"/>
    <property type="molecule type" value="Genomic_DNA"/>
</dbReference>
<dbReference type="InterPro" id="IPR007655">
    <property type="entry name" value="Slam_C"/>
</dbReference>
<reference evidence="2" key="1">
    <citation type="submission" date="2016-01" db="EMBL/GenBank/DDBJ databases">
        <authorList>
            <person name="Peeters C."/>
        </authorList>
    </citation>
    <scope>NUCLEOTIDE SEQUENCE [LARGE SCALE GENOMIC DNA]</scope>
    <source>
        <strain evidence="2">LMG 22934</strain>
    </source>
</reference>
<dbReference type="Pfam" id="PF04575">
    <property type="entry name" value="SlipAM"/>
    <property type="match status" value="1"/>
</dbReference>
<evidence type="ECO:0000259" key="1">
    <source>
        <dbReference type="Pfam" id="PF04575"/>
    </source>
</evidence>
<keyword evidence="3" id="KW-1185">Reference proteome</keyword>
<evidence type="ECO:0000313" key="3">
    <source>
        <dbReference type="Proteomes" id="UP000054977"/>
    </source>
</evidence>
<sequence>MACHLKFAAERVIPLAFVATGTTAAAQEIAPVVSPEPGSRESPQYRAAFEAMMADPTNSERSFEFARVAASEGDLRGSIAALERILKINPGLSNIRLQLGELYLRAGATDLAAVYLRQALLAPDVPGPLRQRAQSLLGQAERAQRKHFFTGSIYAGGRYDSNANAGPSSREVRVLGQQGLLDEQALGHSDWSAEVGGTLNYTYAFDSQAGNDLEANFTTYNRRYKDTHLLNLNSFGTDIGPRFYIGGVLDPSWSVRPFVSATYLLLNSRDYLGGYGAGVNLRKIFATASYFDVTLETSDQHFFNQGAFPTNSNRSGMYTELRGSVSYQVLPATRLFSGLSLAQRNSEAGFESFKEIGFGAGVTQTYPAPFHWTEYSWSTSLYAGVRRSVYNEADPAVDPTVKRQDNRFDIVLSNNVRITQTLTLTAVVQYSNTNSTLPNFKYHDTSASLGLAWSF</sequence>
<protein>
    <recommendedName>
        <fullName evidence="1">Surface lipoprotein assembly modifier C-terminal domain-containing protein</fullName>
    </recommendedName>
</protein>
<evidence type="ECO:0000313" key="2">
    <source>
        <dbReference type="EMBL" id="SAL28232.1"/>
    </source>
</evidence>
<dbReference type="AlphaFoldDB" id="A0A158G869"/>
<feature type="domain" description="Surface lipoprotein assembly modifier C-terminal" evidence="1">
    <location>
        <begin position="215"/>
        <end position="455"/>
    </location>
</feature>
<name>A0A158G869_9BURK</name>
<dbReference type="Proteomes" id="UP000054977">
    <property type="component" value="Unassembled WGS sequence"/>
</dbReference>
<dbReference type="Pfam" id="PF14559">
    <property type="entry name" value="TPR_19"/>
    <property type="match status" value="1"/>
</dbReference>
<dbReference type="SUPFAM" id="SSF48452">
    <property type="entry name" value="TPR-like"/>
    <property type="match status" value="1"/>
</dbReference>
<dbReference type="InterPro" id="IPR011990">
    <property type="entry name" value="TPR-like_helical_dom_sf"/>
</dbReference>
<proteinExistence type="predicted"/>